<proteinExistence type="predicted"/>
<keyword evidence="2" id="KW-1185">Reference proteome</keyword>
<dbReference type="EMBL" id="JAFEMO010000014">
    <property type="protein sequence ID" value="KAH7548485.1"/>
    <property type="molecule type" value="Genomic_DNA"/>
</dbReference>
<comment type="caution">
    <text evidence="1">The sequence shown here is derived from an EMBL/GenBank/DDBJ whole genome shotgun (WGS) entry which is preliminary data.</text>
</comment>
<protein>
    <submittedName>
        <fullName evidence="1">Uncharacterized protein</fullName>
    </submittedName>
</protein>
<evidence type="ECO:0000313" key="1">
    <source>
        <dbReference type="EMBL" id="KAH7548485.1"/>
    </source>
</evidence>
<gene>
    <name evidence="1" type="ORF">JRO89_XS14G0141700</name>
</gene>
<sequence>MPSRSSKVPRHGDWRSVRGLERHVTARRLERKDPAAKWLSYTLTIRYGCKDKIEEPNEFERQLTKNLIEFTRQENYMYRGGNSS</sequence>
<evidence type="ECO:0000313" key="2">
    <source>
        <dbReference type="Proteomes" id="UP000827721"/>
    </source>
</evidence>
<dbReference type="Proteomes" id="UP000827721">
    <property type="component" value="Unassembled WGS sequence"/>
</dbReference>
<name>A0ABQ8H5E9_9ROSI</name>
<organism evidence="1 2">
    <name type="scientific">Xanthoceras sorbifolium</name>
    <dbReference type="NCBI Taxonomy" id="99658"/>
    <lineage>
        <taxon>Eukaryota</taxon>
        <taxon>Viridiplantae</taxon>
        <taxon>Streptophyta</taxon>
        <taxon>Embryophyta</taxon>
        <taxon>Tracheophyta</taxon>
        <taxon>Spermatophyta</taxon>
        <taxon>Magnoliopsida</taxon>
        <taxon>eudicotyledons</taxon>
        <taxon>Gunneridae</taxon>
        <taxon>Pentapetalae</taxon>
        <taxon>rosids</taxon>
        <taxon>malvids</taxon>
        <taxon>Sapindales</taxon>
        <taxon>Sapindaceae</taxon>
        <taxon>Xanthoceroideae</taxon>
        <taxon>Xanthoceras</taxon>
    </lineage>
</organism>
<accession>A0ABQ8H5E9</accession>
<reference evidence="1 2" key="1">
    <citation type="submission" date="2021-02" db="EMBL/GenBank/DDBJ databases">
        <title>Plant Genome Project.</title>
        <authorList>
            <person name="Zhang R.-G."/>
        </authorList>
    </citation>
    <scope>NUCLEOTIDE SEQUENCE [LARGE SCALE GENOMIC DNA]</scope>
    <source>
        <tissue evidence="1">Leaves</tissue>
    </source>
</reference>